<keyword evidence="11" id="KW-1185">Reference proteome</keyword>
<dbReference type="PROSITE" id="PS00632">
    <property type="entry name" value="RIBOSOMAL_S4"/>
    <property type="match status" value="1"/>
</dbReference>
<evidence type="ECO:0000256" key="1">
    <source>
        <dbReference type="ARBA" id="ARBA00007465"/>
    </source>
</evidence>
<keyword evidence="4 8" id="KW-0689">Ribosomal protein</keyword>
<comment type="similarity">
    <text evidence="1 8">Belongs to the universal ribosomal protein uS4 family.</text>
</comment>
<dbReference type="STRING" id="296587.C1KRH3"/>
<dbReference type="SUPFAM" id="SSF55174">
    <property type="entry name" value="Alpha-L RNA-binding motif"/>
    <property type="match status" value="1"/>
</dbReference>
<evidence type="ECO:0000256" key="6">
    <source>
        <dbReference type="ARBA" id="ARBA00035158"/>
    </source>
</evidence>
<dbReference type="InParanoid" id="C1KRH3"/>
<dbReference type="OrthoDB" id="1877211at2759"/>
<dbReference type="InterPro" id="IPR018079">
    <property type="entry name" value="Ribosomal_uS4_CS"/>
</dbReference>
<evidence type="ECO:0000256" key="8">
    <source>
        <dbReference type="RuleBase" id="RU003699"/>
    </source>
</evidence>
<evidence type="ECO:0000256" key="3">
    <source>
        <dbReference type="ARBA" id="ARBA00022884"/>
    </source>
</evidence>
<dbReference type="Pfam" id="PF00163">
    <property type="entry name" value="Ribosomal_S4"/>
    <property type="match status" value="1"/>
</dbReference>
<evidence type="ECO:0000256" key="5">
    <source>
        <dbReference type="ARBA" id="ARBA00023274"/>
    </source>
</evidence>
<dbReference type="AlphaFoldDB" id="C1KRH3"/>
<dbReference type="CDD" id="cd00165">
    <property type="entry name" value="S4"/>
    <property type="match status" value="1"/>
</dbReference>
<reference evidence="10 11" key="2">
    <citation type="submission" date="2009-04" db="EMBL/GenBank/DDBJ databases">
        <title>Green evolution and dynamic adaptations revealed by genomes of the marine picoeukaryotes Micromonas.</title>
        <authorList>
            <person name="Worden A.Z."/>
            <person name="Lee J.-H."/>
            <person name="Mock T."/>
            <person name="Rouze P."/>
            <person name="Simmons M.P."/>
            <person name="Aerts A.L."/>
            <person name="Allen A.E."/>
            <person name="Cuvelier M.L."/>
            <person name="Derelle E."/>
            <person name="Everett M.V."/>
            <person name="Foulon E."/>
            <person name="Grimwood J."/>
            <person name="Gundlach H."/>
            <person name="Henrissat B."/>
            <person name="Napoli C."/>
            <person name="McDonald S.M."/>
            <person name="Schnitzler Parker M."/>
            <person name="Rombauts S."/>
            <person name="Salamov A."/>
            <person name="Von Dassow P."/>
            <person name="Badger J.H."/>
            <person name="Coutinho P.M."/>
            <person name="Demir E."/>
            <person name="Dubchak I."/>
            <person name="Gentemann C."/>
            <person name="Eikrem W."/>
            <person name="Gready J.E."/>
            <person name="John U."/>
            <person name="Lanier W."/>
            <person name="Lindquist E.A."/>
            <person name="Lucas S."/>
            <person name="Mayer K.F.X."/>
            <person name="Moreau H."/>
            <person name="Not F."/>
            <person name="Otillar R."/>
            <person name="Panaud O."/>
            <person name="Pangilinan J."/>
            <person name="Paulsen I."/>
            <person name="Piegu B."/>
            <person name="Poliakov A."/>
            <person name="Robbens S."/>
            <person name="Schmutz J."/>
            <person name="Toulza E."/>
            <person name="Wyss T."/>
            <person name="Zelensky A."/>
            <person name="Zhou K."/>
            <person name="Armbrust E.V."/>
            <person name="Bhattacharya D."/>
            <person name="Goodenough U.W."/>
            <person name="Van de Peer Y."/>
            <person name="Grigoriev I.V."/>
        </authorList>
    </citation>
    <scope>NUCLEOTIDE SEQUENCE [LARGE SCALE GENOMIC DNA]</scope>
    <source>
        <strain evidence="11">RCC299 / NOUM17</strain>
    </source>
</reference>
<dbReference type="InterPro" id="IPR036986">
    <property type="entry name" value="S4_RNA-bd_sf"/>
</dbReference>
<evidence type="ECO:0000313" key="11">
    <source>
        <dbReference type="Proteomes" id="UP000002009"/>
    </source>
</evidence>
<evidence type="ECO:0000256" key="7">
    <source>
        <dbReference type="PROSITE-ProRule" id="PRU00182"/>
    </source>
</evidence>
<evidence type="ECO:0000259" key="9">
    <source>
        <dbReference type="SMART" id="SM00363"/>
    </source>
</evidence>
<reference evidence="10 11" key="1">
    <citation type="submission" date="2009-03" db="EMBL/GenBank/DDBJ databases">
        <authorList>
            <consortium name="Micromonas genome consortium"/>
            <person name="Robbens S."/>
            <person name="Rombauts S."/>
            <person name="Lucas S."/>
            <person name="Glavina del Rio T."/>
            <person name="Tice H."/>
            <person name="Bruce D."/>
            <person name="Pitluck S."/>
            <person name="Van de Peer Y."/>
            <person name="Zhou K."/>
            <person name="Grimwood J."/>
            <person name="Grigoriev I.V."/>
            <person name="Cuvelier M.L."/>
            <person name="Worden A.Z."/>
        </authorList>
    </citation>
    <scope>NUCLEOTIDE SEQUENCE [LARGE SCALE GENOMIC DNA]</scope>
    <source>
        <strain evidence="11">RCC299 / NOUM17</strain>
    </source>
</reference>
<dbReference type="Proteomes" id="UP000002009">
    <property type="component" value="Mitochondrion MT"/>
</dbReference>
<keyword evidence="2 7" id="KW-0699">rRNA-binding</keyword>
<dbReference type="FunCoup" id="C1KRH3">
    <property type="interactions" value="169"/>
</dbReference>
<dbReference type="PROSITE" id="PS50889">
    <property type="entry name" value="S4"/>
    <property type="match status" value="1"/>
</dbReference>
<dbReference type="InterPro" id="IPR022801">
    <property type="entry name" value="Ribosomal_uS4"/>
</dbReference>
<dbReference type="EMBL" id="FJ859351">
    <property type="protein sequence ID" value="ACO55605.1"/>
    <property type="molecule type" value="Genomic_DNA"/>
</dbReference>
<dbReference type="GeneID" id="7804365"/>
<proteinExistence type="inferred from homology"/>
<dbReference type="InterPro" id="IPR002942">
    <property type="entry name" value="S4_RNA-bd"/>
</dbReference>
<dbReference type="PANTHER" id="PTHR11831:SF4">
    <property type="entry name" value="SMALL RIBOSOMAL SUBUNIT PROTEIN US4M"/>
    <property type="match status" value="1"/>
</dbReference>
<dbReference type="GO" id="GO:0042274">
    <property type="term" value="P:ribosomal small subunit biogenesis"/>
    <property type="evidence" value="ECO:0007669"/>
    <property type="project" value="TreeGrafter"/>
</dbReference>
<dbReference type="InterPro" id="IPR001912">
    <property type="entry name" value="Ribosomal_uS4_N"/>
</dbReference>
<gene>
    <name evidence="10" type="primary">rps4</name>
    <name evidence="10" type="ORF">MicpuN_mit53</name>
</gene>
<dbReference type="GO" id="GO:0019843">
    <property type="term" value="F:rRNA binding"/>
    <property type="evidence" value="ECO:0007669"/>
    <property type="project" value="UniProtKB-KW"/>
</dbReference>
<evidence type="ECO:0000256" key="2">
    <source>
        <dbReference type="ARBA" id="ARBA00022730"/>
    </source>
</evidence>
<dbReference type="KEGG" id="mis:MicpuN_mit53"/>
<keyword evidence="5 8" id="KW-0687">Ribonucleoprotein</keyword>
<keyword evidence="10" id="KW-0496">Mitochondrion</keyword>
<protein>
    <recommendedName>
        <fullName evidence="6">Small ribosomal subunit protein uS4c</fullName>
    </recommendedName>
</protein>
<sequence length="239" mass="27850">MTKISSPFRMKVLRKIGVSLWPWRHMTLKQVEKLDKIVQKQSKQTSLLERKKKRTQFAYQLQAKQIVKALYGNLNTSYFISFYKKSLKMIGKSNINFFSQLERRLDCILYRANFVTSFQEARQVISHQKVCVNTVKINKPGYIVKPGDIISFVSDIKDTQALSITNFLNRPATIKALNDKGSLQSKNNRALSPTKVFYKPVHLEINYHTLTIVYLYTPQQLYYPVQLPLQHIARVFNKG</sequence>
<evidence type="ECO:0000256" key="4">
    <source>
        <dbReference type="ARBA" id="ARBA00022980"/>
    </source>
</evidence>
<keyword evidence="3 7" id="KW-0694">RNA-binding</keyword>
<dbReference type="GO" id="GO:0003735">
    <property type="term" value="F:structural constituent of ribosome"/>
    <property type="evidence" value="ECO:0007669"/>
    <property type="project" value="TreeGrafter"/>
</dbReference>
<name>C1KRH3_MICCC</name>
<dbReference type="PANTHER" id="PTHR11831">
    <property type="entry name" value="30S 40S RIBOSOMAL PROTEIN"/>
    <property type="match status" value="1"/>
</dbReference>
<dbReference type="RefSeq" id="YP_002860141.1">
    <property type="nucleotide sequence ID" value="NC_012643.1"/>
</dbReference>
<dbReference type="SMART" id="SM00363">
    <property type="entry name" value="S4"/>
    <property type="match status" value="1"/>
</dbReference>
<dbReference type="Gene3D" id="3.10.290.10">
    <property type="entry name" value="RNA-binding S4 domain"/>
    <property type="match status" value="1"/>
</dbReference>
<dbReference type="Pfam" id="PF01479">
    <property type="entry name" value="S4"/>
    <property type="match status" value="1"/>
</dbReference>
<feature type="domain" description="RNA-binding S4" evidence="9">
    <location>
        <begin position="103"/>
        <end position="169"/>
    </location>
</feature>
<accession>C1KRH3</accession>
<evidence type="ECO:0000313" key="10">
    <source>
        <dbReference type="EMBL" id="ACO55605.1"/>
    </source>
</evidence>
<dbReference type="GO" id="GO:0015935">
    <property type="term" value="C:small ribosomal subunit"/>
    <property type="evidence" value="ECO:0007669"/>
    <property type="project" value="TreeGrafter"/>
</dbReference>
<geneLocation type="mitochondrion" evidence="10"/>
<organism evidence="10 11">
    <name type="scientific">Micromonas commoda (strain RCC299 / NOUM17 / CCMP2709)</name>
    <name type="common">Picoplanktonic green alga</name>
    <dbReference type="NCBI Taxonomy" id="296587"/>
    <lineage>
        <taxon>Eukaryota</taxon>
        <taxon>Viridiplantae</taxon>
        <taxon>Chlorophyta</taxon>
        <taxon>Mamiellophyceae</taxon>
        <taxon>Mamiellales</taxon>
        <taxon>Mamiellaceae</taxon>
        <taxon>Micromonas</taxon>
    </lineage>
</organism>